<evidence type="ECO:0000256" key="1">
    <source>
        <dbReference type="ARBA" id="ARBA00022729"/>
    </source>
</evidence>
<organism evidence="9 10">
    <name type="scientific">Lottia gigantea</name>
    <name type="common">Giant owl limpet</name>
    <dbReference type="NCBI Taxonomy" id="225164"/>
    <lineage>
        <taxon>Eukaryota</taxon>
        <taxon>Metazoa</taxon>
        <taxon>Spiralia</taxon>
        <taxon>Lophotrochozoa</taxon>
        <taxon>Mollusca</taxon>
        <taxon>Gastropoda</taxon>
        <taxon>Patellogastropoda</taxon>
        <taxon>Lottioidea</taxon>
        <taxon>Lottiidae</taxon>
        <taxon>Lottia</taxon>
    </lineage>
</organism>
<dbReference type="OrthoDB" id="6132612at2759"/>
<dbReference type="Pfam" id="PF07679">
    <property type="entry name" value="I-set"/>
    <property type="match status" value="1"/>
</dbReference>
<dbReference type="PROSITE" id="PS50835">
    <property type="entry name" value="IG_LIKE"/>
    <property type="match status" value="1"/>
</dbReference>
<dbReference type="EMBL" id="KB203566">
    <property type="protein sequence ID" value="ESO84066.1"/>
    <property type="molecule type" value="Genomic_DNA"/>
</dbReference>
<accession>V3ZT42</accession>
<dbReference type="HOGENOM" id="CLU_620068_0_0_1"/>
<dbReference type="OMA" id="YHNINEY"/>
<keyword evidence="6" id="KW-0472">Membrane</keyword>
<keyword evidence="6" id="KW-0812">Transmembrane</keyword>
<keyword evidence="2" id="KW-1015">Disulfide bond</keyword>
<dbReference type="CTD" id="20236699"/>
<dbReference type="SUPFAM" id="SSF48726">
    <property type="entry name" value="Immunoglobulin"/>
    <property type="match status" value="2"/>
</dbReference>
<dbReference type="Gene3D" id="2.60.40.10">
    <property type="entry name" value="Immunoglobulins"/>
    <property type="match status" value="2"/>
</dbReference>
<evidence type="ECO:0000256" key="7">
    <source>
        <dbReference type="SAM" id="SignalP"/>
    </source>
</evidence>
<keyword evidence="6" id="KW-1133">Transmembrane helix</keyword>
<dbReference type="SMART" id="SM00408">
    <property type="entry name" value="IGc2"/>
    <property type="match status" value="2"/>
</dbReference>
<dbReference type="PANTHER" id="PTHR44337">
    <property type="entry name" value="CARCINOEMBRYONIC ANTIGEN-RELATED CELL ADHESION MOLECULE 8"/>
    <property type="match status" value="1"/>
</dbReference>
<keyword evidence="1 7" id="KW-0732">Signal</keyword>
<feature type="domain" description="Ig-like" evidence="8">
    <location>
        <begin position="134"/>
        <end position="195"/>
    </location>
</feature>
<feature type="signal peptide" evidence="7">
    <location>
        <begin position="1"/>
        <end position="18"/>
    </location>
</feature>
<name>V3ZT42_LOTGI</name>
<evidence type="ECO:0000256" key="6">
    <source>
        <dbReference type="SAM" id="Phobius"/>
    </source>
</evidence>
<feature type="region of interest" description="Disordered" evidence="5">
    <location>
        <begin position="368"/>
        <end position="389"/>
    </location>
</feature>
<feature type="transmembrane region" description="Helical" evidence="6">
    <location>
        <begin position="327"/>
        <end position="349"/>
    </location>
</feature>
<protein>
    <recommendedName>
        <fullName evidence="8">Ig-like domain-containing protein</fullName>
    </recommendedName>
</protein>
<evidence type="ECO:0000256" key="5">
    <source>
        <dbReference type="SAM" id="MobiDB-lite"/>
    </source>
</evidence>
<evidence type="ECO:0000256" key="3">
    <source>
        <dbReference type="ARBA" id="ARBA00023180"/>
    </source>
</evidence>
<dbReference type="InterPro" id="IPR013783">
    <property type="entry name" value="Ig-like_fold"/>
</dbReference>
<dbReference type="PANTHER" id="PTHR44337:SF20">
    <property type="entry name" value="CARCINOEMBRYONIC ANTIGEN-RELATED CELL ADHESION MOLECULE 5-RELATED"/>
    <property type="match status" value="1"/>
</dbReference>
<evidence type="ECO:0000313" key="9">
    <source>
        <dbReference type="EMBL" id="ESO84066.1"/>
    </source>
</evidence>
<dbReference type="InterPro" id="IPR036179">
    <property type="entry name" value="Ig-like_dom_sf"/>
</dbReference>
<sequence length="442" mass="49592">MWMSKWIILLSVFLAISAQKIIHFNSSLENTTEGEELHITCSFDNSTSSMYIGRNGSRICTFTHGPPQEKCDTTHVGRRMLYGNRKYYECCIKTTDLGTSLTVIINKTRKEDNGIWVCSANQIRELQLVVKYLPSIKNITTKPNGENITDGSSVQLSCSVDSVPESNITWSVNGKVVDNQRPVIENVTCQDGGRYVAKCIAQNIVGNSAMKEHIVNVYCPPRANPKEMPKTQMIASLEDSVTLTATLMAYPAPNFTWKYLLEDKTEKIISDHRITTESDKLTSSLHIPDIQEYDYGYYIMYATNVLDSTSFKFILKKADDNKLGTGIGIGFIVGLLVMGVIVVIVFLIWKKRGETGVNFKEMFQIQKKPPRRASSADTSSTTRKPSTTQTAAVKFDKIPDATYEGLDSTQPRVDQTYEGLLPNISLKQAYEEQEIYENQVVT</sequence>
<dbReference type="InterPro" id="IPR013098">
    <property type="entry name" value="Ig_I-set"/>
</dbReference>
<proteinExistence type="predicted"/>
<dbReference type="AlphaFoldDB" id="V3ZT42"/>
<feature type="chain" id="PRO_5004716577" description="Ig-like domain-containing protein" evidence="7">
    <location>
        <begin position="19"/>
        <end position="442"/>
    </location>
</feature>
<evidence type="ECO:0000259" key="8">
    <source>
        <dbReference type="PROSITE" id="PS50835"/>
    </source>
</evidence>
<keyword evidence="10" id="KW-1185">Reference proteome</keyword>
<evidence type="ECO:0000313" key="10">
    <source>
        <dbReference type="Proteomes" id="UP000030746"/>
    </source>
</evidence>
<dbReference type="InterPro" id="IPR052598">
    <property type="entry name" value="IgSF_CEA-related"/>
</dbReference>
<dbReference type="GeneID" id="20236699"/>
<reference evidence="9 10" key="1">
    <citation type="journal article" date="2013" name="Nature">
        <title>Insights into bilaterian evolution from three spiralian genomes.</title>
        <authorList>
            <person name="Simakov O."/>
            <person name="Marletaz F."/>
            <person name="Cho S.J."/>
            <person name="Edsinger-Gonzales E."/>
            <person name="Havlak P."/>
            <person name="Hellsten U."/>
            <person name="Kuo D.H."/>
            <person name="Larsson T."/>
            <person name="Lv J."/>
            <person name="Arendt D."/>
            <person name="Savage R."/>
            <person name="Osoegawa K."/>
            <person name="de Jong P."/>
            <person name="Grimwood J."/>
            <person name="Chapman J.A."/>
            <person name="Shapiro H."/>
            <person name="Aerts A."/>
            <person name="Otillar R.P."/>
            <person name="Terry A.Y."/>
            <person name="Boore J.L."/>
            <person name="Grigoriev I.V."/>
            <person name="Lindberg D.R."/>
            <person name="Seaver E.C."/>
            <person name="Weisblat D.A."/>
            <person name="Putnam N.H."/>
            <person name="Rokhsar D.S."/>
        </authorList>
    </citation>
    <scope>NUCLEOTIDE SEQUENCE [LARGE SCALE GENOMIC DNA]</scope>
</reference>
<gene>
    <name evidence="9" type="ORF">LOTGIDRAFT_155381</name>
</gene>
<dbReference type="InterPro" id="IPR007110">
    <property type="entry name" value="Ig-like_dom"/>
</dbReference>
<dbReference type="InterPro" id="IPR003599">
    <property type="entry name" value="Ig_sub"/>
</dbReference>
<dbReference type="Proteomes" id="UP000030746">
    <property type="component" value="Unassembled WGS sequence"/>
</dbReference>
<dbReference type="RefSeq" id="XP_009065194.1">
    <property type="nucleotide sequence ID" value="XM_009066946.1"/>
</dbReference>
<keyword evidence="4" id="KW-0393">Immunoglobulin domain</keyword>
<keyword evidence="3" id="KW-0325">Glycoprotein</keyword>
<evidence type="ECO:0000256" key="2">
    <source>
        <dbReference type="ARBA" id="ARBA00023157"/>
    </source>
</evidence>
<dbReference type="KEGG" id="lgi:LOTGIDRAFT_155381"/>
<feature type="compositionally biased region" description="Low complexity" evidence="5">
    <location>
        <begin position="372"/>
        <end position="383"/>
    </location>
</feature>
<evidence type="ECO:0000256" key="4">
    <source>
        <dbReference type="ARBA" id="ARBA00023319"/>
    </source>
</evidence>
<dbReference type="Pfam" id="PF13927">
    <property type="entry name" value="Ig_3"/>
    <property type="match status" value="1"/>
</dbReference>
<dbReference type="SMART" id="SM00409">
    <property type="entry name" value="IG"/>
    <property type="match status" value="3"/>
</dbReference>
<dbReference type="InterPro" id="IPR003598">
    <property type="entry name" value="Ig_sub2"/>
</dbReference>